<evidence type="ECO:0000313" key="2">
    <source>
        <dbReference type="EMBL" id="PVZ68207.1"/>
    </source>
</evidence>
<protein>
    <submittedName>
        <fullName evidence="2">Oxidoreductase</fullName>
    </submittedName>
</protein>
<dbReference type="SUPFAM" id="SSF51735">
    <property type="entry name" value="NAD(P)-binding Rossmann-fold domains"/>
    <property type="match status" value="1"/>
</dbReference>
<dbReference type="GO" id="GO:0051287">
    <property type="term" value="F:NAD binding"/>
    <property type="evidence" value="ECO:0007669"/>
    <property type="project" value="InterPro"/>
</dbReference>
<gene>
    <name evidence="2" type="ORF">DC094_12980</name>
</gene>
<dbReference type="GO" id="GO:0016620">
    <property type="term" value="F:oxidoreductase activity, acting on the aldehyde or oxo group of donors, NAD or NADP as acceptor"/>
    <property type="evidence" value="ECO:0007669"/>
    <property type="project" value="InterPro"/>
</dbReference>
<dbReference type="PANTHER" id="PTHR14097:SF7">
    <property type="entry name" value="OXIDOREDUCTASE HTATIP2"/>
    <property type="match status" value="1"/>
</dbReference>
<dbReference type="PANTHER" id="PTHR14097">
    <property type="entry name" value="OXIDOREDUCTASE HTATIP2"/>
    <property type="match status" value="1"/>
</dbReference>
<dbReference type="RefSeq" id="WP_116687535.1">
    <property type="nucleotide sequence ID" value="NZ_CAWNYD010000005.1"/>
</dbReference>
<sequence length="220" mass="24072">MSKTALIVGATGAVGSQLLPLLLQSDHYSRVIYLGRSRLQGSLADNEKLEQHILPIADWQNFSSQQTIDLTFCCLGTTLKQAGSKPAFKAVDLDAVQALAQIVRQKNHCSHFSVISSSGAGGKLPGFYLQIKTEMERQLSQRGFKTLQIFRPSLLNRQKSQQDADFRLGESLALMLFKLINPLIPKQLTPVTASSVAKAMLDAADNASEGVTVIQRNQMD</sequence>
<keyword evidence="3" id="KW-1185">Reference proteome</keyword>
<dbReference type="EMBL" id="QDDL01000005">
    <property type="protein sequence ID" value="PVZ68207.1"/>
    <property type="molecule type" value="Genomic_DNA"/>
</dbReference>
<evidence type="ECO:0000259" key="1">
    <source>
        <dbReference type="Pfam" id="PF01118"/>
    </source>
</evidence>
<dbReference type="AlphaFoldDB" id="A0A2V1GU69"/>
<reference evidence="2 3" key="1">
    <citation type="submission" date="2018-04" db="EMBL/GenBank/DDBJ databases">
        <title>Thalassorhabdus spongiae gen. nov., sp. nov., isolated from a marine sponge in South-West Iceland.</title>
        <authorList>
            <person name="Knobloch S."/>
            <person name="Daussin A."/>
            <person name="Johannsson R."/>
            <person name="Marteinsson V.T."/>
        </authorList>
    </citation>
    <scope>NUCLEOTIDE SEQUENCE [LARGE SCALE GENOMIC DNA]</scope>
    <source>
        <strain evidence="2 3">Hp12</strain>
    </source>
</reference>
<dbReference type="InterPro" id="IPR036291">
    <property type="entry name" value="NAD(P)-bd_dom_sf"/>
</dbReference>
<name>A0A2V1GU69_9GAMM</name>
<dbReference type="Gene3D" id="3.40.50.720">
    <property type="entry name" value="NAD(P)-binding Rossmann-like Domain"/>
    <property type="match status" value="1"/>
</dbReference>
<dbReference type="OrthoDB" id="9798632at2"/>
<proteinExistence type="predicted"/>
<dbReference type="Pfam" id="PF01118">
    <property type="entry name" value="Semialdhyde_dh"/>
    <property type="match status" value="1"/>
</dbReference>
<comment type="caution">
    <text evidence="2">The sequence shown here is derived from an EMBL/GenBank/DDBJ whole genome shotgun (WGS) entry which is preliminary data.</text>
</comment>
<dbReference type="Proteomes" id="UP000244906">
    <property type="component" value="Unassembled WGS sequence"/>
</dbReference>
<feature type="domain" description="Semialdehyde dehydrogenase NAD-binding" evidence="1">
    <location>
        <begin position="6"/>
        <end position="80"/>
    </location>
</feature>
<accession>A0A2V1GU69</accession>
<organism evidence="2 3">
    <name type="scientific">Pelagibaculum spongiae</name>
    <dbReference type="NCBI Taxonomy" id="2080658"/>
    <lineage>
        <taxon>Bacteria</taxon>
        <taxon>Pseudomonadati</taxon>
        <taxon>Pseudomonadota</taxon>
        <taxon>Gammaproteobacteria</taxon>
        <taxon>Oceanospirillales</taxon>
        <taxon>Pelagibaculum</taxon>
    </lineage>
</organism>
<evidence type="ECO:0000313" key="3">
    <source>
        <dbReference type="Proteomes" id="UP000244906"/>
    </source>
</evidence>
<dbReference type="InterPro" id="IPR000534">
    <property type="entry name" value="Semialdehyde_DH_NAD-bd"/>
</dbReference>